<name>A0A1B2HCV4_9PSEU</name>
<keyword evidence="2" id="KW-1185">Reference proteome</keyword>
<organism evidence="1 2">
    <name type="scientific">Lentzea guizhouensis</name>
    <dbReference type="NCBI Taxonomy" id="1586287"/>
    <lineage>
        <taxon>Bacteria</taxon>
        <taxon>Bacillati</taxon>
        <taxon>Actinomycetota</taxon>
        <taxon>Actinomycetes</taxon>
        <taxon>Pseudonocardiales</taxon>
        <taxon>Pseudonocardiaceae</taxon>
        <taxon>Lentzea</taxon>
    </lineage>
</organism>
<protein>
    <submittedName>
        <fullName evidence="1">Uncharacterized protein</fullName>
    </submittedName>
</protein>
<dbReference type="Proteomes" id="UP000093053">
    <property type="component" value="Chromosome"/>
</dbReference>
<dbReference type="AlphaFoldDB" id="A0A1B2HCV4"/>
<gene>
    <name evidence="1" type="ORF">BBK82_05125</name>
</gene>
<dbReference type="STRING" id="1586287.BBK82_05125"/>
<evidence type="ECO:0000313" key="2">
    <source>
        <dbReference type="Proteomes" id="UP000093053"/>
    </source>
</evidence>
<accession>A0A1B2HCV4</accession>
<dbReference type="KEGG" id="led:BBK82_05125"/>
<reference evidence="1 2" key="1">
    <citation type="submission" date="2016-07" db="EMBL/GenBank/DDBJ databases">
        <title>Complete genome sequence of the Lentzea guizhouensis DHS C013.</title>
        <authorList>
            <person name="Cao C."/>
        </authorList>
    </citation>
    <scope>NUCLEOTIDE SEQUENCE [LARGE SCALE GENOMIC DNA]</scope>
    <source>
        <strain evidence="1 2">DHS C013</strain>
    </source>
</reference>
<evidence type="ECO:0000313" key="1">
    <source>
        <dbReference type="EMBL" id="ANZ35555.1"/>
    </source>
</evidence>
<proteinExistence type="predicted"/>
<sequence length="70" mass="7682">MVIAIAVLVSMLAVLVVALGVRHRVLARQDPAQADQAGEFGWRPGDDEQWQDPDLVVHRVLADEPVVRDA</sequence>
<dbReference type="EMBL" id="CP016793">
    <property type="protein sequence ID" value="ANZ35555.1"/>
    <property type="molecule type" value="Genomic_DNA"/>
</dbReference>